<evidence type="ECO:0000313" key="2">
    <source>
        <dbReference type="Proteomes" id="UP000266340"/>
    </source>
</evidence>
<proteinExistence type="predicted"/>
<dbReference type="AlphaFoldDB" id="A0A398CLS5"/>
<keyword evidence="2" id="KW-1185">Reference proteome</keyword>
<dbReference type="OrthoDB" id="8476822at2"/>
<dbReference type="RefSeq" id="WP_119149194.1">
    <property type="nucleotide sequence ID" value="NZ_QXJM01000035.1"/>
</dbReference>
<evidence type="ECO:0000313" key="1">
    <source>
        <dbReference type="EMBL" id="RIE03603.1"/>
    </source>
</evidence>
<dbReference type="Proteomes" id="UP000266340">
    <property type="component" value="Unassembled WGS sequence"/>
</dbReference>
<gene>
    <name evidence="1" type="ORF">D3H35_10715</name>
</gene>
<accession>A0A398CLS5</accession>
<dbReference type="EMBL" id="QXJM01000035">
    <property type="protein sequence ID" value="RIE03603.1"/>
    <property type="molecule type" value="Genomic_DNA"/>
</dbReference>
<organism evidence="1 2">
    <name type="scientific">Cohnella faecalis</name>
    <dbReference type="NCBI Taxonomy" id="2315694"/>
    <lineage>
        <taxon>Bacteria</taxon>
        <taxon>Bacillati</taxon>
        <taxon>Bacillota</taxon>
        <taxon>Bacilli</taxon>
        <taxon>Bacillales</taxon>
        <taxon>Paenibacillaceae</taxon>
        <taxon>Cohnella</taxon>
    </lineage>
</organism>
<sequence length="96" mass="10841">MNGIKSSLSARDGDFAELKLREIIVKLRYDDPERGLSFADEFAFKSAADRASFEYDYTAEGPAGYQIQIVRRFTNGLSNMIDWKTSDEPDVVVPLN</sequence>
<reference evidence="1 2" key="1">
    <citation type="submission" date="2018-09" db="EMBL/GenBank/DDBJ databases">
        <title>Cohnella cavernae sp. nov., isolated from a karst cave.</title>
        <authorList>
            <person name="Zhu H."/>
        </authorList>
    </citation>
    <scope>NUCLEOTIDE SEQUENCE [LARGE SCALE GENOMIC DNA]</scope>
    <source>
        <strain evidence="1 2">K2E09-144</strain>
    </source>
</reference>
<protein>
    <submittedName>
        <fullName evidence="1">Uncharacterized protein</fullName>
    </submittedName>
</protein>
<comment type="caution">
    <text evidence="1">The sequence shown here is derived from an EMBL/GenBank/DDBJ whole genome shotgun (WGS) entry which is preliminary data.</text>
</comment>
<name>A0A398CLS5_9BACL</name>